<evidence type="ECO:0000313" key="3">
    <source>
        <dbReference type="Proteomes" id="UP001043456"/>
    </source>
</evidence>
<protein>
    <recommendedName>
        <fullName evidence="1">Retrotransposon gag domain-containing protein</fullName>
    </recommendedName>
</protein>
<dbReference type="AlphaFoldDB" id="A0A9P3EY30"/>
<dbReference type="InterPro" id="IPR005162">
    <property type="entry name" value="Retrotrans_gag_dom"/>
</dbReference>
<dbReference type="EMBL" id="BHVY01000006">
    <property type="protein sequence ID" value="GIJ90127.1"/>
    <property type="molecule type" value="Genomic_DNA"/>
</dbReference>
<name>A0A9P3EY30_9EURO</name>
<proteinExistence type="predicted"/>
<gene>
    <name evidence="2" type="ORF">Asppvi_009077</name>
</gene>
<dbReference type="GeneID" id="67007687"/>
<dbReference type="Pfam" id="PF03732">
    <property type="entry name" value="Retrotrans_gag"/>
    <property type="match status" value="1"/>
</dbReference>
<evidence type="ECO:0000313" key="2">
    <source>
        <dbReference type="EMBL" id="GIJ90127.1"/>
    </source>
</evidence>
<organism evidence="2 3">
    <name type="scientific">Aspergillus pseudoviridinutans</name>
    <dbReference type="NCBI Taxonomy" id="1517512"/>
    <lineage>
        <taxon>Eukaryota</taxon>
        <taxon>Fungi</taxon>
        <taxon>Dikarya</taxon>
        <taxon>Ascomycota</taxon>
        <taxon>Pezizomycotina</taxon>
        <taxon>Eurotiomycetes</taxon>
        <taxon>Eurotiomycetidae</taxon>
        <taxon>Eurotiales</taxon>
        <taxon>Aspergillaceae</taxon>
        <taxon>Aspergillus</taxon>
        <taxon>Aspergillus subgen. Fumigati</taxon>
    </lineage>
</organism>
<keyword evidence="3" id="KW-1185">Reference proteome</keyword>
<feature type="domain" description="Retrotransposon gag" evidence="1">
    <location>
        <begin position="49"/>
        <end position="129"/>
    </location>
</feature>
<sequence length="206" mass="24001">MPTIKPFLGRRDGIEDPEHYLEDIEYAIKIEKSHVDSDSTDWNHDRRILFRQNLRGRAELWYSQLGRDLKNDWERLKREFTKRYRIDEVDAATRRFQITQKVATLSQGPNEHILDYVNRCEDLESQAGTLESFGLNVVQGLADRAQKQQIMYDLFKGKDYSFGAAKDLINAASGRRVPNKFRLDDHSGEKDGISAFPMSMLNLEIF</sequence>
<dbReference type="Proteomes" id="UP001043456">
    <property type="component" value="Unassembled WGS sequence"/>
</dbReference>
<accession>A0A9P3EY30</accession>
<dbReference type="RefSeq" id="XP_043160873.1">
    <property type="nucleotide sequence ID" value="XM_043304938.1"/>
</dbReference>
<reference evidence="2 3" key="1">
    <citation type="submission" date="2018-10" db="EMBL/GenBank/DDBJ databases">
        <title>Pan-genome distribution and transcriptional activeness of fungal secondary metabolism genes in Aspergillus section Fumigati.</title>
        <authorList>
            <person name="Takahashi H."/>
            <person name="Umemura M."/>
            <person name="Ninomiya A."/>
            <person name="Kusuya Y."/>
            <person name="Urayama S."/>
            <person name="Shimizu M."/>
            <person name="Watanabe A."/>
            <person name="Kamei K."/>
            <person name="Yaguchi T."/>
            <person name="Hagiwara D."/>
        </authorList>
    </citation>
    <scope>NUCLEOTIDE SEQUENCE [LARGE SCALE GENOMIC DNA]</scope>
    <source>
        <strain evidence="2 3">IFM 55266</strain>
    </source>
</reference>
<dbReference type="OrthoDB" id="4500570at2759"/>
<evidence type="ECO:0000259" key="1">
    <source>
        <dbReference type="Pfam" id="PF03732"/>
    </source>
</evidence>
<comment type="caution">
    <text evidence="2">The sequence shown here is derived from an EMBL/GenBank/DDBJ whole genome shotgun (WGS) entry which is preliminary data.</text>
</comment>